<dbReference type="InterPro" id="IPR036890">
    <property type="entry name" value="HATPase_C_sf"/>
</dbReference>
<dbReference type="Pfam" id="PF00512">
    <property type="entry name" value="HisKA"/>
    <property type="match status" value="1"/>
</dbReference>
<dbReference type="InterPro" id="IPR003594">
    <property type="entry name" value="HATPase_dom"/>
</dbReference>
<dbReference type="SUPFAM" id="SSF47384">
    <property type="entry name" value="Homodimeric domain of signal transducing histidine kinase"/>
    <property type="match status" value="1"/>
</dbReference>
<dbReference type="GO" id="GO:0000155">
    <property type="term" value="F:phosphorelay sensor kinase activity"/>
    <property type="evidence" value="ECO:0007669"/>
    <property type="project" value="InterPro"/>
</dbReference>
<evidence type="ECO:0000256" key="10">
    <source>
        <dbReference type="ARBA" id="ARBA00023136"/>
    </source>
</evidence>
<dbReference type="AlphaFoldDB" id="A0A7W3IIQ4"/>
<name>A0A7W3IIQ4_9GAMM</name>
<dbReference type="Gene3D" id="6.10.340.10">
    <property type="match status" value="1"/>
</dbReference>
<evidence type="ECO:0000256" key="9">
    <source>
        <dbReference type="ARBA" id="ARBA00023012"/>
    </source>
</evidence>
<evidence type="ECO:0000256" key="3">
    <source>
        <dbReference type="ARBA" id="ARBA00012438"/>
    </source>
</evidence>
<reference evidence="14 15" key="1">
    <citation type="submission" date="2020-08" db="EMBL/GenBank/DDBJ databases">
        <title>Stenotrophomonas tumulicola JCM 30961.</title>
        <authorList>
            <person name="Deng Y."/>
        </authorList>
    </citation>
    <scope>NUCLEOTIDE SEQUENCE [LARGE SCALE GENOMIC DNA]</scope>
    <source>
        <strain evidence="14 15">JCM 30961</strain>
    </source>
</reference>
<dbReference type="InterPro" id="IPR036097">
    <property type="entry name" value="HisK_dim/P_sf"/>
</dbReference>
<dbReference type="SMART" id="SM00304">
    <property type="entry name" value="HAMP"/>
    <property type="match status" value="1"/>
</dbReference>
<evidence type="ECO:0000313" key="15">
    <source>
        <dbReference type="Proteomes" id="UP000547058"/>
    </source>
</evidence>
<protein>
    <recommendedName>
        <fullName evidence="3">histidine kinase</fullName>
        <ecNumber evidence="3">2.7.13.3</ecNumber>
    </recommendedName>
</protein>
<dbReference type="EC" id="2.7.13.3" evidence="3"/>
<sequence>MPEKAVRRAQRRRGPYRRRLRSRIIVSFVVLGFCLTTLFAFATNWARLRVENQLVEDVMNRNINEFARRYAADPSRNPDLPVQQMFARLVKPDRFEALRQEEPDWYEFTDGIHGVSGQDDSGQPYSYKLAVRKTPQAWFFLAYDMTQSITGEKQLKRALFLSVLVFSLLSLVLGWWSASKVMKPVSDLAKRLRAYRGGTSDPEPLAPRFPDDDEVGQLAQALDDYSARLTEVVQRDREFNADVSHELRTPLAVIRGATELLLTRPDLEEKVLQRLQRIQRAEQQCSDLIGALLLLSRNERGQGTSNVARVAEQLLDSHRAQLGGKPIILTLEGQRDLVVDAPESALSVALGNLIGNAVKYSLEGEVRVNVGNNAVSVADSGPGLSEEDAAKLFQRGYRGTHAGHSQGGGIGLSIVSRLCDLYGWQVSVRPGGDRGVIATLTFAPKLLP</sequence>
<dbReference type="PROSITE" id="PS50885">
    <property type="entry name" value="HAMP"/>
    <property type="match status" value="1"/>
</dbReference>
<dbReference type="SMART" id="SM00388">
    <property type="entry name" value="HisKA"/>
    <property type="match status" value="1"/>
</dbReference>
<keyword evidence="5" id="KW-0808">Transferase</keyword>
<dbReference type="PANTHER" id="PTHR45436:SF16">
    <property type="entry name" value="HISTIDINE KINASE"/>
    <property type="match status" value="1"/>
</dbReference>
<accession>A0A7W3IIQ4</accession>
<evidence type="ECO:0000256" key="11">
    <source>
        <dbReference type="SAM" id="Phobius"/>
    </source>
</evidence>
<dbReference type="PANTHER" id="PTHR45436">
    <property type="entry name" value="SENSOR HISTIDINE KINASE YKOH"/>
    <property type="match status" value="1"/>
</dbReference>
<evidence type="ECO:0000256" key="7">
    <source>
        <dbReference type="ARBA" id="ARBA00022777"/>
    </source>
</evidence>
<dbReference type="CDD" id="cd00082">
    <property type="entry name" value="HisKA"/>
    <property type="match status" value="1"/>
</dbReference>
<dbReference type="InterPro" id="IPR050428">
    <property type="entry name" value="TCS_sensor_his_kinase"/>
</dbReference>
<dbReference type="GO" id="GO:0005886">
    <property type="term" value="C:plasma membrane"/>
    <property type="evidence" value="ECO:0007669"/>
    <property type="project" value="TreeGrafter"/>
</dbReference>
<keyword evidence="6 11" id="KW-0812">Transmembrane</keyword>
<dbReference type="Pfam" id="PF02518">
    <property type="entry name" value="HATPase_c"/>
    <property type="match status" value="1"/>
</dbReference>
<evidence type="ECO:0000313" key="14">
    <source>
        <dbReference type="EMBL" id="MBA8681889.1"/>
    </source>
</evidence>
<feature type="domain" description="Histidine kinase" evidence="12">
    <location>
        <begin position="242"/>
        <end position="446"/>
    </location>
</feature>
<dbReference type="InterPro" id="IPR003660">
    <property type="entry name" value="HAMP_dom"/>
</dbReference>
<dbReference type="Proteomes" id="UP000547058">
    <property type="component" value="Unassembled WGS sequence"/>
</dbReference>
<dbReference type="InterPro" id="IPR003661">
    <property type="entry name" value="HisK_dim/P_dom"/>
</dbReference>
<evidence type="ECO:0000259" key="13">
    <source>
        <dbReference type="PROSITE" id="PS50885"/>
    </source>
</evidence>
<dbReference type="InterPro" id="IPR005467">
    <property type="entry name" value="His_kinase_dom"/>
</dbReference>
<dbReference type="InterPro" id="IPR004358">
    <property type="entry name" value="Sig_transdc_His_kin-like_C"/>
</dbReference>
<evidence type="ECO:0000256" key="8">
    <source>
        <dbReference type="ARBA" id="ARBA00022989"/>
    </source>
</evidence>
<organism evidence="14 15">
    <name type="scientific">Stenotrophomonas tumulicola</name>
    <dbReference type="NCBI Taxonomy" id="1685415"/>
    <lineage>
        <taxon>Bacteria</taxon>
        <taxon>Pseudomonadati</taxon>
        <taxon>Pseudomonadota</taxon>
        <taxon>Gammaproteobacteria</taxon>
        <taxon>Lysobacterales</taxon>
        <taxon>Lysobacteraceae</taxon>
        <taxon>Stenotrophomonas</taxon>
    </lineage>
</organism>
<evidence type="ECO:0000256" key="6">
    <source>
        <dbReference type="ARBA" id="ARBA00022692"/>
    </source>
</evidence>
<feature type="domain" description="HAMP" evidence="13">
    <location>
        <begin position="179"/>
        <end position="234"/>
    </location>
</feature>
<keyword evidence="4" id="KW-0597">Phosphoprotein</keyword>
<comment type="subcellular location">
    <subcellularLocation>
        <location evidence="2">Membrane</location>
    </subcellularLocation>
</comment>
<evidence type="ECO:0000256" key="1">
    <source>
        <dbReference type="ARBA" id="ARBA00000085"/>
    </source>
</evidence>
<keyword evidence="8 11" id="KW-1133">Transmembrane helix</keyword>
<keyword evidence="10 11" id="KW-0472">Membrane</keyword>
<keyword evidence="7 14" id="KW-0418">Kinase</keyword>
<dbReference type="SUPFAM" id="SSF55874">
    <property type="entry name" value="ATPase domain of HSP90 chaperone/DNA topoisomerase II/histidine kinase"/>
    <property type="match status" value="1"/>
</dbReference>
<evidence type="ECO:0000256" key="4">
    <source>
        <dbReference type="ARBA" id="ARBA00022553"/>
    </source>
</evidence>
<dbReference type="Gene3D" id="3.30.565.10">
    <property type="entry name" value="Histidine kinase-like ATPase, C-terminal domain"/>
    <property type="match status" value="1"/>
</dbReference>
<dbReference type="PROSITE" id="PS50109">
    <property type="entry name" value="HIS_KIN"/>
    <property type="match status" value="1"/>
</dbReference>
<feature type="transmembrane region" description="Helical" evidence="11">
    <location>
        <begin position="20"/>
        <end position="42"/>
    </location>
</feature>
<comment type="caution">
    <text evidence="14">The sequence shown here is derived from an EMBL/GenBank/DDBJ whole genome shotgun (WGS) entry which is preliminary data.</text>
</comment>
<comment type="catalytic activity">
    <reaction evidence="1">
        <text>ATP + protein L-histidine = ADP + protein N-phospho-L-histidine.</text>
        <dbReference type="EC" id="2.7.13.3"/>
    </reaction>
</comment>
<dbReference type="PRINTS" id="PR00344">
    <property type="entry name" value="BCTRLSENSOR"/>
</dbReference>
<evidence type="ECO:0000256" key="2">
    <source>
        <dbReference type="ARBA" id="ARBA00004370"/>
    </source>
</evidence>
<dbReference type="RefSeq" id="WP_182339022.1">
    <property type="nucleotide sequence ID" value="NZ_JACGXS010000003.1"/>
</dbReference>
<dbReference type="EMBL" id="JACGXS010000003">
    <property type="protein sequence ID" value="MBA8681889.1"/>
    <property type="molecule type" value="Genomic_DNA"/>
</dbReference>
<gene>
    <name evidence="14" type="ORF">H4O11_08670</name>
</gene>
<keyword evidence="9" id="KW-0902">Two-component regulatory system</keyword>
<dbReference type="Gene3D" id="1.10.287.130">
    <property type="match status" value="1"/>
</dbReference>
<proteinExistence type="predicted"/>
<evidence type="ECO:0000259" key="12">
    <source>
        <dbReference type="PROSITE" id="PS50109"/>
    </source>
</evidence>
<keyword evidence="15" id="KW-1185">Reference proteome</keyword>
<dbReference type="SMART" id="SM00387">
    <property type="entry name" value="HATPase_c"/>
    <property type="match status" value="1"/>
</dbReference>
<evidence type="ECO:0000256" key="5">
    <source>
        <dbReference type="ARBA" id="ARBA00022679"/>
    </source>
</evidence>